<evidence type="ECO:0000256" key="3">
    <source>
        <dbReference type="ARBA" id="ARBA00022475"/>
    </source>
</evidence>
<evidence type="ECO:0000256" key="1">
    <source>
        <dbReference type="ARBA" id="ARBA00004651"/>
    </source>
</evidence>
<evidence type="ECO:0000256" key="4">
    <source>
        <dbReference type="ARBA" id="ARBA00022692"/>
    </source>
</evidence>
<feature type="transmembrane region" description="Helical" evidence="7">
    <location>
        <begin position="443"/>
        <end position="464"/>
    </location>
</feature>
<sequence>MANKVFGKEKIGILLLILLMTGAIDNIRNLPSTATSGTYIFFFFLLAVVLFLAPVGLVSAEMTSTYTNKGEEGVYGWVKKAFGPNIAMLAIWFQWINTLIWFPSILTFLAGTVAYLFNPDFAQNIKFTVIFITIVFWSLTIINLNGLKISAIFASICTFFGMVIPMMLMVVFALIWLTSNYPTQLHFSLDNLTPSLNSTDSWMGLTAIIASFLGLELATVHITKVANPKKTFPLALLISTVFIIFTMILGALAVSIIFPQSDIDVVHGTIKTFKVYLDSFSIPIFFYYLLGIMIIVGSVGSMINWMISPARGLLQAADSHFLPKILDKTNKHDVPNGILILQAIIMTVICFLLELVPSVQAYYWLLTALSTQIYSLMYLVMFLAAIKLKLQNKTSLKNEEDFRIPFGKLGMLVVCAAGIMGTTICILVGFVPPDNMYDNPIEFIISLSISLIIALLPVLFFIAYRKRYLKKMELISVKID</sequence>
<organism evidence="8 9">
    <name type="scientific">Allofrancisella inopinata</name>
    <dbReference type="NCBI Taxonomy" id="1085647"/>
    <lineage>
        <taxon>Bacteria</taxon>
        <taxon>Pseudomonadati</taxon>
        <taxon>Pseudomonadota</taxon>
        <taxon>Gammaproteobacteria</taxon>
        <taxon>Thiotrichales</taxon>
        <taxon>Francisellaceae</taxon>
        <taxon>Allofrancisella</taxon>
    </lineage>
</organism>
<dbReference type="RefSeq" id="WP_133941802.1">
    <property type="nucleotide sequence ID" value="NZ_CP038241.1"/>
</dbReference>
<dbReference type="Proteomes" id="UP000502004">
    <property type="component" value="Chromosome"/>
</dbReference>
<keyword evidence="5 7" id="KW-1133">Transmembrane helix</keyword>
<dbReference type="EMBL" id="CP038241">
    <property type="protein sequence ID" value="QIV96044.1"/>
    <property type="molecule type" value="Genomic_DNA"/>
</dbReference>
<evidence type="ECO:0000313" key="8">
    <source>
        <dbReference type="EMBL" id="QIV96044.1"/>
    </source>
</evidence>
<feature type="transmembrane region" description="Helical" evidence="7">
    <location>
        <begin position="151"/>
        <end position="177"/>
    </location>
</feature>
<evidence type="ECO:0000256" key="7">
    <source>
        <dbReference type="SAM" id="Phobius"/>
    </source>
</evidence>
<dbReference type="GO" id="GO:0022857">
    <property type="term" value="F:transmembrane transporter activity"/>
    <property type="evidence" value="ECO:0007669"/>
    <property type="project" value="InterPro"/>
</dbReference>
<dbReference type="InterPro" id="IPR050367">
    <property type="entry name" value="APC_superfamily"/>
</dbReference>
<feature type="transmembrane region" description="Helical" evidence="7">
    <location>
        <begin position="362"/>
        <end position="388"/>
    </location>
</feature>
<feature type="transmembrane region" description="Helical" evidence="7">
    <location>
        <begin position="202"/>
        <end position="222"/>
    </location>
</feature>
<dbReference type="PIRSF" id="PIRSF006060">
    <property type="entry name" value="AA_transporter"/>
    <property type="match status" value="1"/>
</dbReference>
<evidence type="ECO:0000313" key="9">
    <source>
        <dbReference type="Proteomes" id="UP000502004"/>
    </source>
</evidence>
<feature type="transmembrane region" description="Helical" evidence="7">
    <location>
        <begin position="39"/>
        <end position="60"/>
    </location>
</feature>
<feature type="transmembrane region" description="Helical" evidence="7">
    <location>
        <begin position="234"/>
        <end position="258"/>
    </location>
</feature>
<feature type="transmembrane region" description="Helical" evidence="7">
    <location>
        <begin position="123"/>
        <end position="144"/>
    </location>
</feature>
<feature type="transmembrane region" description="Helical" evidence="7">
    <location>
        <begin position="89"/>
        <end position="117"/>
    </location>
</feature>
<accession>A0AAE7CR95</accession>
<protein>
    <submittedName>
        <fullName evidence="8">Amino acid permease</fullName>
    </submittedName>
</protein>
<dbReference type="GO" id="GO:0005886">
    <property type="term" value="C:plasma membrane"/>
    <property type="evidence" value="ECO:0007669"/>
    <property type="project" value="UniProtKB-SubCell"/>
</dbReference>
<dbReference type="KEGG" id="aii:E4K63_04055"/>
<dbReference type="AlphaFoldDB" id="A0AAE7CR95"/>
<dbReference type="Pfam" id="PF13520">
    <property type="entry name" value="AA_permease_2"/>
    <property type="match status" value="1"/>
</dbReference>
<dbReference type="PANTHER" id="PTHR42770:SF15">
    <property type="entry name" value="GLUTAMATE_GAMMA-AMINOBUTYRATE ANTIPORTER-RELATED"/>
    <property type="match status" value="1"/>
</dbReference>
<dbReference type="InterPro" id="IPR002293">
    <property type="entry name" value="AA/rel_permease1"/>
</dbReference>
<feature type="transmembrane region" description="Helical" evidence="7">
    <location>
        <begin position="338"/>
        <end position="356"/>
    </location>
</feature>
<keyword evidence="3" id="KW-1003">Cell membrane</keyword>
<keyword evidence="6 7" id="KW-0472">Membrane</keyword>
<evidence type="ECO:0000256" key="6">
    <source>
        <dbReference type="ARBA" id="ARBA00023136"/>
    </source>
</evidence>
<evidence type="ECO:0000256" key="5">
    <source>
        <dbReference type="ARBA" id="ARBA00022989"/>
    </source>
</evidence>
<gene>
    <name evidence="8" type="ORF">E4K63_04055</name>
</gene>
<keyword evidence="4 7" id="KW-0812">Transmembrane</keyword>
<keyword evidence="2" id="KW-0813">Transport</keyword>
<dbReference type="PANTHER" id="PTHR42770">
    <property type="entry name" value="AMINO ACID TRANSPORTER-RELATED"/>
    <property type="match status" value="1"/>
</dbReference>
<feature type="transmembrane region" description="Helical" evidence="7">
    <location>
        <begin position="285"/>
        <end position="307"/>
    </location>
</feature>
<comment type="subcellular location">
    <subcellularLocation>
        <location evidence="1">Cell membrane</location>
        <topology evidence="1">Multi-pass membrane protein</topology>
    </subcellularLocation>
</comment>
<evidence type="ECO:0000256" key="2">
    <source>
        <dbReference type="ARBA" id="ARBA00022448"/>
    </source>
</evidence>
<proteinExistence type="predicted"/>
<name>A0AAE7CR95_9GAMM</name>
<keyword evidence="9" id="KW-1185">Reference proteome</keyword>
<feature type="transmembrane region" description="Helical" evidence="7">
    <location>
        <begin position="409"/>
        <end position="431"/>
    </location>
</feature>
<dbReference type="Gene3D" id="1.20.1740.10">
    <property type="entry name" value="Amino acid/polyamine transporter I"/>
    <property type="match status" value="1"/>
</dbReference>
<reference evidence="8 9" key="1">
    <citation type="submission" date="2019-03" db="EMBL/GenBank/DDBJ databases">
        <title>Complete Genome Sequence of Allofrancisella inopinata Strain SYSU YG23 Isolated from Water-Cooling Systems in China.</title>
        <authorList>
            <person name="Ohrman C."/>
            <person name="Uneklint I."/>
            <person name="Sjodin A."/>
        </authorList>
    </citation>
    <scope>NUCLEOTIDE SEQUENCE [LARGE SCALE GENOMIC DNA]</scope>
    <source>
        <strain evidence="8 9">SYSU YG23</strain>
    </source>
</reference>